<keyword evidence="7" id="KW-0067">ATP-binding</keyword>
<feature type="region of interest" description="Disordered" evidence="11">
    <location>
        <begin position="845"/>
        <end position="864"/>
    </location>
</feature>
<evidence type="ECO:0000259" key="13">
    <source>
        <dbReference type="PROSITE" id="PS50893"/>
    </source>
</evidence>
<feature type="domain" description="ABC transmembrane type-1" evidence="14">
    <location>
        <begin position="920"/>
        <end position="1207"/>
    </location>
</feature>
<evidence type="ECO:0000256" key="10">
    <source>
        <dbReference type="ARBA" id="ARBA00023180"/>
    </source>
</evidence>
<dbReference type="PROSITE" id="PS00211">
    <property type="entry name" value="ABC_TRANSPORTER_1"/>
    <property type="match status" value="2"/>
</dbReference>
<evidence type="ECO:0000313" key="16">
    <source>
        <dbReference type="Proteomes" id="UP000193986"/>
    </source>
</evidence>
<feature type="compositionally biased region" description="Basic and acidic residues" evidence="11">
    <location>
        <begin position="49"/>
        <end position="63"/>
    </location>
</feature>
<evidence type="ECO:0000259" key="14">
    <source>
        <dbReference type="PROSITE" id="PS50929"/>
    </source>
</evidence>
<name>A0A1Y2BNX9_9TREE</name>
<evidence type="ECO:0000256" key="11">
    <source>
        <dbReference type="SAM" id="MobiDB-lite"/>
    </source>
</evidence>
<gene>
    <name evidence="15" type="ORF">BCR39DRAFT_512608</name>
</gene>
<feature type="transmembrane region" description="Helical" evidence="12">
    <location>
        <begin position="1064"/>
        <end position="1083"/>
    </location>
</feature>
<organism evidence="15 16">
    <name type="scientific">Naematelia encephala</name>
    <dbReference type="NCBI Taxonomy" id="71784"/>
    <lineage>
        <taxon>Eukaryota</taxon>
        <taxon>Fungi</taxon>
        <taxon>Dikarya</taxon>
        <taxon>Basidiomycota</taxon>
        <taxon>Agaricomycotina</taxon>
        <taxon>Tremellomycetes</taxon>
        <taxon>Tremellales</taxon>
        <taxon>Naemateliaceae</taxon>
        <taxon>Naematelia</taxon>
    </lineage>
</organism>
<dbReference type="InParanoid" id="A0A1Y2BNX9"/>
<keyword evidence="9 12" id="KW-0472">Membrane</keyword>
<evidence type="ECO:0000256" key="5">
    <source>
        <dbReference type="ARBA" id="ARBA00022737"/>
    </source>
</evidence>
<evidence type="ECO:0000313" key="15">
    <source>
        <dbReference type="EMBL" id="ORY35855.1"/>
    </source>
</evidence>
<feature type="transmembrane region" description="Helical" evidence="12">
    <location>
        <begin position="467"/>
        <end position="491"/>
    </location>
</feature>
<dbReference type="PROSITE" id="PS50929">
    <property type="entry name" value="ABC_TM1F"/>
    <property type="match status" value="2"/>
</dbReference>
<dbReference type="InterPro" id="IPR036640">
    <property type="entry name" value="ABC1_TM_sf"/>
</dbReference>
<evidence type="ECO:0000256" key="3">
    <source>
        <dbReference type="ARBA" id="ARBA00022448"/>
    </source>
</evidence>
<dbReference type="CDD" id="cd18577">
    <property type="entry name" value="ABC_6TM_Pgp_ABCB1_D1_like"/>
    <property type="match status" value="1"/>
</dbReference>
<feature type="transmembrane region" description="Helical" evidence="12">
    <location>
        <begin position="1184"/>
        <end position="1202"/>
    </location>
</feature>
<evidence type="ECO:0000256" key="12">
    <source>
        <dbReference type="SAM" id="Phobius"/>
    </source>
</evidence>
<keyword evidence="10" id="KW-0325">Glycoprotein</keyword>
<dbReference type="SMART" id="SM00382">
    <property type="entry name" value="AAA"/>
    <property type="match status" value="2"/>
</dbReference>
<comment type="similarity">
    <text evidence="2">Belongs to the ABC transporter superfamily. ABCB family. Multidrug resistance exporter (TC 3.A.1.201) subfamily.</text>
</comment>
<dbReference type="Gene3D" id="1.20.1560.10">
    <property type="entry name" value="ABC transporter type 1, transmembrane domain"/>
    <property type="match status" value="2"/>
</dbReference>
<feature type="transmembrane region" description="Helical" evidence="12">
    <location>
        <begin position="965"/>
        <end position="991"/>
    </location>
</feature>
<dbReference type="STRING" id="71784.A0A1Y2BNX9"/>
<dbReference type="InterPro" id="IPR011527">
    <property type="entry name" value="ABC1_TM_dom"/>
</dbReference>
<evidence type="ECO:0000256" key="1">
    <source>
        <dbReference type="ARBA" id="ARBA00004651"/>
    </source>
</evidence>
<evidence type="ECO:0000256" key="2">
    <source>
        <dbReference type="ARBA" id="ARBA00007577"/>
    </source>
</evidence>
<dbReference type="InterPro" id="IPR017871">
    <property type="entry name" value="ABC_transporter-like_CS"/>
</dbReference>
<feature type="transmembrane region" description="Helical" evidence="12">
    <location>
        <begin position="1147"/>
        <end position="1172"/>
    </location>
</feature>
<evidence type="ECO:0000256" key="4">
    <source>
        <dbReference type="ARBA" id="ARBA00022692"/>
    </source>
</evidence>
<keyword evidence="16" id="KW-1185">Reference proteome</keyword>
<proteinExistence type="inferred from homology"/>
<dbReference type="FunFam" id="1.20.1560.10:FF:000102">
    <property type="entry name" value="ABC multidrug transporter Mdr1"/>
    <property type="match status" value="1"/>
</dbReference>
<comment type="subcellular location">
    <subcellularLocation>
        <location evidence="1">Cell membrane</location>
        <topology evidence="1">Multi-pass membrane protein</topology>
    </subcellularLocation>
</comment>
<dbReference type="OrthoDB" id="6500128at2759"/>
<feature type="transmembrane region" description="Helical" evidence="12">
    <location>
        <begin position="503"/>
        <end position="524"/>
    </location>
</feature>
<dbReference type="GO" id="GO:0016887">
    <property type="term" value="F:ATP hydrolysis activity"/>
    <property type="evidence" value="ECO:0007669"/>
    <property type="project" value="InterPro"/>
</dbReference>
<feature type="compositionally biased region" description="Basic residues" evidence="11">
    <location>
        <begin position="173"/>
        <end position="184"/>
    </location>
</feature>
<dbReference type="EMBL" id="MCFC01000001">
    <property type="protein sequence ID" value="ORY35855.1"/>
    <property type="molecule type" value="Genomic_DNA"/>
</dbReference>
<dbReference type="GO" id="GO:0005886">
    <property type="term" value="C:plasma membrane"/>
    <property type="evidence" value="ECO:0007669"/>
    <property type="project" value="UniProtKB-SubCell"/>
</dbReference>
<dbReference type="GO" id="GO:0005743">
    <property type="term" value="C:mitochondrial inner membrane"/>
    <property type="evidence" value="ECO:0007669"/>
    <property type="project" value="TreeGrafter"/>
</dbReference>
<feature type="region of interest" description="Disordered" evidence="11">
    <location>
        <begin position="1"/>
        <end position="90"/>
    </location>
</feature>
<dbReference type="InterPro" id="IPR003593">
    <property type="entry name" value="AAA+_ATPase"/>
</dbReference>
<keyword evidence="8 12" id="KW-1133">Transmembrane helix</keyword>
<dbReference type="FunFam" id="3.40.50.300:FF:000913">
    <property type="entry name" value="ABC multidrug transporter SitT"/>
    <property type="match status" value="1"/>
</dbReference>
<feature type="domain" description="ABC transporter" evidence="13">
    <location>
        <begin position="1244"/>
        <end position="1484"/>
    </location>
</feature>
<feature type="transmembrane region" description="Helical" evidence="12">
    <location>
        <begin position="390"/>
        <end position="410"/>
    </location>
</feature>
<comment type="caution">
    <text evidence="15">The sequence shown here is derived from an EMBL/GenBank/DDBJ whole genome shotgun (WGS) entry which is preliminary data.</text>
</comment>
<dbReference type="CDD" id="cd03249">
    <property type="entry name" value="ABC_MTABC3_MDL1_MDL2"/>
    <property type="match status" value="2"/>
</dbReference>
<feature type="domain" description="ABC transporter" evidence="13">
    <location>
        <begin position="567"/>
        <end position="827"/>
    </location>
</feature>
<feature type="transmembrane region" description="Helical" evidence="12">
    <location>
        <begin position="1035"/>
        <end position="1058"/>
    </location>
</feature>
<feature type="transmembrane region" description="Helical" evidence="12">
    <location>
        <begin position="919"/>
        <end position="945"/>
    </location>
</feature>
<keyword evidence="3" id="KW-0813">Transport</keyword>
<evidence type="ECO:0000256" key="9">
    <source>
        <dbReference type="ARBA" id="ARBA00023136"/>
    </source>
</evidence>
<evidence type="ECO:0000256" key="7">
    <source>
        <dbReference type="ARBA" id="ARBA00022840"/>
    </source>
</evidence>
<keyword evidence="6" id="KW-0547">Nucleotide-binding</keyword>
<feature type="region of interest" description="Disordered" evidence="11">
    <location>
        <begin position="120"/>
        <end position="199"/>
    </location>
</feature>
<dbReference type="GO" id="GO:0015421">
    <property type="term" value="F:ABC-type oligopeptide transporter activity"/>
    <property type="evidence" value="ECO:0007669"/>
    <property type="project" value="TreeGrafter"/>
</dbReference>
<evidence type="ECO:0000256" key="8">
    <source>
        <dbReference type="ARBA" id="ARBA00022989"/>
    </source>
</evidence>
<feature type="transmembrane region" description="Helical" evidence="12">
    <location>
        <begin position="290"/>
        <end position="313"/>
    </location>
</feature>
<dbReference type="Proteomes" id="UP000193986">
    <property type="component" value="Unassembled WGS sequence"/>
</dbReference>
<evidence type="ECO:0000256" key="6">
    <source>
        <dbReference type="ARBA" id="ARBA00022741"/>
    </source>
</evidence>
<dbReference type="FunCoup" id="A0A1Y2BNX9">
    <property type="interactions" value="18"/>
</dbReference>
<dbReference type="Pfam" id="PF00664">
    <property type="entry name" value="ABC_membrane"/>
    <property type="match status" value="2"/>
</dbReference>
<protein>
    <submittedName>
        <fullName evidence="15">Multidrug resistance protein 1</fullName>
    </submittedName>
</protein>
<dbReference type="Gene3D" id="3.40.50.300">
    <property type="entry name" value="P-loop containing nucleotide triphosphate hydrolases"/>
    <property type="match status" value="2"/>
</dbReference>
<dbReference type="Pfam" id="PF00005">
    <property type="entry name" value="ABC_tran"/>
    <property type="match status" value="2"/>
</dbReference>
<dbReference type="FunFam" id="3.40.50.300:FF:000066">
    <property type="entry name" value="ABC transporter B family member 1"/>
    <property type="match status" value="1"/>
</dbReference>
<sequence>MSAANINLGAPVTSAHDEHQDMPINTDNSALNEKAKVDVTFNQPTVAPQHDELHPPQPHDELHPSTSVSPNTYDQTRRQEELVDAEKETVTHEASAVTGIMFPAVPAAMTVVPTVLVPEPSLDTPPASSDPEKAAQLDGVTATPSLASEKRPSLRSSADSNLKQKQVVAAPTPKKRRLPFSKRKKELDTEEKKAKQKEDEANAIPPVGMFQLFRFATPFERFCDVIGLILAAAAGATQPLMTLIFGRFTTSFTNFGIIQTKLASDPNNAQLQTAFAAAKHELRIDSGHNALYLMAIGLGMFACTWSYMFIWNWTGEVNAKRVRERYLRAVLRQDIAYFDDLGAGEVATRIQTDCHLIQEGTSEKVALVVQYLATFVTGFALAYARSWRLALALSSLFPVIVLTGVTMMTIMTRFSTKTLEATAKAGSLAEEVIGSIRTVQAFGKAKVLGANFDEHIDLLKTGGKGSAFVEAGGIATMFFSIYAAYALAFFYGGILVTQGRANAGIVINVFMSILIGSFSMAMLAPEMQTITKARAAAAKLFATIARVPAIDSADPGGLKPDTVEGMITFENVKFHYPSRQTVPILKGLTTVFEAGHTVALVGASGSGKSTVVSLVERFYDPTAGVVKLDGRDIRSLNLKWLRQQIGGSRSIKLGQSLMMVGLVSQEPTLFATTVRGNVEHGLIGSKWENVSPEEKFERVKKACVDANAHDFIMKLPAGYDTMVGERGMLLSGGQKQRVAIARAIVSDPRILLLDEATSALDTQSEGIVQDALDKASRGRTTITIAHRLSTIKDADKILVMGSGEILEEGTHYSLLANESGPYAQLVLNQKLSQVAAVSSDQDASASDEALDKLPPGSPVSEKFPGLMRAATGRSMASAMMEDIQAKRQADDDEDDKIPTGAFKMYARLFRINSDQKWQYITGFIGAICAGMVFPALSILYAKAITDFQIQDLDLLKHALTEKSRYYFITAVVACIAILVQISGFSGAGWALSAKLRSMSFAATMRHDIEWFDEDKHSTGAVTSDLSDLPQRVQGLFGTTMGSIVQAIATLVGGCVIGLAYGPLLALIGIACIPLLVSGGYVRLKVVVLKDQRMKKIHAGSAQMASEAAGAVRTVASLTREDDVDRLYSQALEGPLRTSIRSSVKSQALYAASQGMSFLIIALVFYIGALWIISGRYGTESFFTVLTSVIFASIQAGNVFTFVPDASKANSAMTSIFRLLDYDPEVDQLSTEGIYLNHNEVKGHIRLEGIHFRYPTRPGVRVLRDLTIDVAPGTYVALVGPSGCGKSTTIQMIERFYDPLIGRVTLDGVDVRDLNPESYRSQMALVSQEPTLYAGTVRFNILLGANKPMEEVTEEEIIQACKNANIYDFVMSLPDGFDTQVGGKGSQLSGGQKQRIAIARALIRNPKVLLLDEATSALDSQSERVVQDALDRAAKGRTTIAIAHRLSTIQKADVIYCFADGRVAEKGTHAELLAKKGAYFELVQMQNLSRVQ</sequence>
<feature type="compositionally biased region" description="Polar residues" evidence="11">
    <location>
        <begin position="64"/>
        <end position="74"/>
    </location>
</feature>
<dbReference type="CDD" id="cd18578">
    <property type="entry name" value="ABC_6TM_Pgp_ABCB1_D2_like"/>
    <property type="match status" value="1"/>
</dbReference>
<dbReference type="PANTHER" id="PTHR43394:SF27">
    <property type="entry name" value="ATP-DEPENDENT TRANSLOCASE ABCB1-LIKE"/>
    <property type="match status" value="1"/>
</dbReference>
<reference evidence="15 16" key="1">
    <citation type="submission" date="2016-07" db="EMBL/GenBank/DDBJ databases">
        <title>Pervasive Adenine N6-methylation of Active Genes in Fungi.</title>
        <authorList>
            <consortium name="DOE Joint Genome Institute"/>
            <person name="Mondo S.J."/>
            <person name="Dannebaum R.O."/>
            <person name="Kuo R.C."/>
            <person name="Labutti K."/>
            <person name="Haridas S."/>
            <person name="Kuo A."/>
            <person name="Salamov A."/>
            <person name="Ahrendt S.R."/>
            <person name="Lipzen A."/>
            <person name="Sullivan W."/>
            <person name="Andreopoulos W.B."/>
            <person name="Clum A."/>
            <person name="Lindquist E."/>
            <person name="Daum C."/>
            <person name="Ramamoorthy G.K."/>
            <person name="Gryganskyi A."/>
            <person name="Culley D."/>
            <person name="Magnuson J.K."/>
            <person name="James T.Y."/>
            <person name="O'Malley M.A."/>
            <person name="Stajich J.E."/>
            <person name="Spatafora J.W."/>
            <person name="Visel A."/>
            <person name="Grigoriev I.V."/>
        </authorList>
    </citation>
    <scope>NUCLEOTIDE SEQUENCE [LARGE SCALE GENOMIC DNA]</scope>
    <source>
        <strain evidence="15 16">68-887.2</strain>
    </source>
</reference>
<feature type="domain" description="ABC transmembrane type-1" evidence="14">
    <location>
        <begin position="225"/>
        <end position="532"/>
    </location>
</feature>
<feature type="compositionally biased region" description="Polar residues" evidence="11">
    <location>
        <begin position="154"/>
        <end position="164"/>
    </location>
</feature>
<dbReference type="InterPro" id="IPR003439">
    <property type="entry name" value="ABC_transporter-like_ATP-bd"/>
</dbReference>
<accession>A0A1Y2BNX9</accession>
<keyword evidence="4 12" id="KW-0812">Transmembrane</keyword>
<dbReference type="InterPro" id="IPR039421">
    <property type="entry name" value="Type_1_exporter"/>
</dbReference>
<dbReference type="SUPFAM" id="SSF52540">
    <property type="entry name" value="P-loop containing nucleoside triphosphate hydrolases"/>
    <property type="match status" value="2"/>
</dbReference>
<keyword evidence="5" id="KW-0677">Repeat</keyword>
<feature type="transmembrane region" description="Helical" evidence="12">
    <location>
        <begin position="365"/>
        <end position="384"/>
    </location>
</feature>
<dbReference type="GO" id="GO:0090374">
    <property type="term" value="P:oligopeptide export from mitochondrion"/>
    <property type="evidence" value="ECO:0007669"/>
    <property type="project" value="TreeGrafter"/>
</dbReference>
<dbReference type="SUPFAM" id="SSF90123">
    <property type="entry name" value="ABC transporter transmembrane region"/>
    <property type="match status" value="2"/>
</dbReference>
<dbReference type="PROSITE" id="PS50893">
    <property type="entry name" value="ABC_TRANSPORTER_2"/>
    <property type="match status" value="2"/>
</dbReference>
<feature type="compositionally biased region" description="Basic and acidic residues" evidence="11">
    <location>
        <begin position="75"/>
        <end position="90"/>
    </location>
</feature>
<feature type="compositionally biased region" description="Basic and acidic residues" evidence="11">
    <location>
        <begin position="185"/>
        <end position="199"/>
    </location>
</feature>
<dbReference type="InterPro" id="IPR027417">
    <property type="entry name" value="P-loop_NTPase"/>
</dbReference>
<dbReference type="GO" id="GO:0005524">
    <property type="term" value="F:ATP binding"/>
    <property type="evidence" value="ECO:0007669"/>
    <property type="project" value="UniProtKB-KW"/>
</dbReference>
<dbReference type="PANTHER" id="PTHR43394">
    <property type="entry name" value="ATP-DEPENDENT PERMEASE MDL1, MITOCHONDRIAL"/>
    <property type="match status" value="1"/>
</dbReference>